<dbReference type="InterPro" id="IPR045854">
    <property type="entry name" value="NO2/SO3_Rdtase_4Fe4S_sf"/>
</dbReference>
<keyword evidence="2" id="KW-0004">4Fe-4S</keyword>
<comment type="caution">
    <text evidence="10">The sequence shown here is derived from an EMBL/GenBank/DDBJ whole genome shotgun (WGS) entry which is preliminary data.</text>
</comment>
<accession>A0A7X0VFL8</accession>
<evidence type="ECO:0000256" key="7">
    <source>
        <dbReference type="ARBA" id="ARBA00023014"/>
    </source>
</evidence>
<dbReference type="GO" id="GO:0046872">
    <property type="term" value="F:metal ion binding"/>
    <property type="evidence" value="ECO:0007669"/>
    <property type="project" value="UniProtKB-KW"/>
</dbReference>
<dbReference type="Gene3D" id="3.90.480.20">
    <property type="match status" value="1"/>
</dbReference>
<keyword evidence="4" id="KW-0479">Metal-binding</keyword>
<dbReference type="Proteomes" id="UP000547209">
    <property type="component" value="Unassembled WGS sequence"/>
</dbReference>
<dbReference type="Gene3D" id="3.30.413.10">
    <property type="entry name" value="Sulfite Reductase Hemoprotein, domain 1"/>
    <property type="match status" value="2"/>
</dbReference>
<keyword evidence="7" id="KW-0411">Iron-sulfur</keyword>
<dbReference type="InterPro" id="IPR005117">
    <property type="entry name" value="NiRdtase/SiRdtase_haem-b_fer"/>
</dbReference>
<dbReference type="RefSeq" id="WP_185142909.1">
    <property type="nucleotide sequence ID" value="NZ_JACJVP010000021.1"/>
</dbReference>
<dbReference type="EMBL" id="JACJVP010000021">
    <property type="protein sequence ID" value="MBB6671423.1"/>
    <property type="molecule type" value="Genomic_DNA"/>
</dbReference>
<name>A0A7X0VFL8_9BACL</name>
<evidence type="ECO:0000256" key="5">
    <source>
        <dbReference type="ARBA" id="ARBA00023002"/>
    </source>
</evidence>
<feature type="domain" description="Nitrite/Sulfite reductase ferredoxin-like" evidence="9">
    <location>
        <begin position="313"/>
        <end position="376"/>
    </location>
</feature>
<evidence type="ECO:0000256" key="4">
    <source>
        <dbReference type="ARBA" id="ARBA00022723"/>
    </source>
</evidence>
<dbReference type="PRINTS" id="PR00397">
    <property type="entry name" value="SIROHAEM"/>
</dbReference>
<evidence type="ECO:0000256" key="2">
    <source>
        <dbReference type="ARBA" id="ARBA00022485"/>
    </source>
</evidence>
<dbReference type="InterPro" id="IPR006067">
    <property type="entry name" value="NO2/SO3_Rdtase_4Fe4S_dom"/>
</dbReference>
<keyword evidence="11" id="KW-1185">Reference proteome</keyword>
<comment type="similarity">
    <text evidence="1">Belongs to the nitrite and sulfite reductase 4Fe-4S domain family.</text>
</comment>
<feature type="domain" description="Nitrite/sulphite reductase 4Fe-4S" evidence="8">
    <location>
        <begin position="135"/>
        <end position="287"/>
    </location>
</feature>
<dbReference type="PANTHER" id="PTHR32439:SF0">
    <property type="entry name" value="FERREDOXIN--NITRITE REDUCTASE, CHLOROPLASTIC"/>
    <property type="match status" value="1"/>
</dbReference>
<dbReference type="InterPro" id="IPR036136">
    <property type="entry name" value="Nit/Sulf_reduc_fer-like_dom_sf"/>
</dbReference>
<proteinExistence type="inferred from homology"/>
<evidence type="ECO:0000259" key="9">
    <source>
        <dbReference type="Pfam" id="PF03460"/>
    </source>
</evidence>
<dbReference type="Pfam" id="PF01077">
    <property type="entry name" value="NIR_SIR"/>
    <property type="match status" value="2"/>
</dbReference>
<sequence>MAYEAVWMKDPDKLNKFEFYKIEKDGLDIIRDIVEKYAKEGFASIPQEDFNLFKWAGVYQQKPNNGHFMMRIRIPGGVLTSAQARVLADIGRDYGRGLIDVTTRQAIQYHWLEIEHFPDIFDRLASVGMSAVEACGDCPRTIVGNPLVGIDRDELMDTTPIVDQFEQFFLNNRDFSNLPRKYKMSISANIYNNASAEIQCLAFTPASKVIDGKEVVGFHASVGGGLSAKPHLGKQLDMFILPDECLKVAIGVTTLFRDNGFREKRHYARLKYLVADWGVGKFQEELVKLIGEMPPRGDDRVVGWNGSYFDGVHAQKQNGLNYVGLNIPVGRTSSDEFDQLADLADQYGDGTIRTTISQNVLLTGVPDDKVEALLAHPLLQRLTPSPNRFMSRTVSCTGNEFCNLAIVETKERARRVAAYLDEHVAIDTPVRIHFIGCPNGCGQKHVADIGLQGSLIKTPEGMVDAFDIAVGGQLGPEAKFNTVLKGRIKGEEVQVGIAKLVEFYKEQRHDGESFHDFVQRVGIPTLQEKWTEIIAPPAA</sequence>
<keyword evidence="3" id="KW-0349">Heme</keyword>
<reference evidence="10 11" key="1">
    <citation type="submission" date="2020-08" db="EMBL/GenBank/DDBJ databases">
        <title>Cohnella phylogeny.</title>
        <authorList>
            <person name="Dunlap C."/>
        </authorList>
    </citation>
    <scope>NUCLEOTIDE SEQUENCE [LARGE SCALE GENOMIC DNA]</scope>
    <source>
        <strain evidence="10 11">DSM 28246</strain>
    </source>
</reference>
<dbReference type="PANTHER" id="PTHR32439">
    <property type="entry name" value="FERREDOXIN--NITRITE REDUCTASE, CHLOROPLASTIC"/>
    <property type="match status" value="1"/>
</dbReference>
<gene>
    <name evidence="10" type="ORF">H7C19_12100</name>
</gene>
<dbReference type="Pfam" id="PF03460">
    <property type="entry name" value="NIR_SIR_ferr"/>
    <property type="match status" value="2"/>
</dbReference>
<dbReference type="InterPro" id="IPR006066">
    <property type="entry name" value="NO2/SO3_Rdtase_FeS/sirohaem_BS"/>
</dbReference>
<evidence type="ECO:0000256" key="6">
    <source>
        <dbReference type="ARBA" id="ARBA00023004"/>
    </source>
</evidence>
<dbReference type="GO" id="GO:0016491">
    <property type="term" value="F:oxidoreductase activity"/>
    <property type="evidence" value="ECO:0007669"/>
    <property type="project" value="UniProtKB-KW"/>
</dbReference>
<dbReference type="SUPFAM" id="SSF55124">
    <property type="entry name" value="Nitrite/Sulfite reductase N-terminal domain-like"/>
    <property type="match status" value="2"/>
</dbReference>
<evidence type="ECO:0000313" key="10">
    <source>
        <dbReference type="EMBL" id="MBB6671423.1"/>
    </source>
</evidence>
<feature type="domain" description="Nitrite/Sulfite reductase ferredoxin-like" evidence="9">
    <location>
        <begin position="60"/>
        <end position="126"/>
    </location>
</feature>
<dbReference type="GO" id="GO:0020037">
    <property type="term" value="F:heme binding"/>
    <property type="evidence" value="ECO:0007669"/>
    <property type="project" value="InterPro"/>
</dbReference>
<evidence type="ECO:0000313" key="11">
    <source>
        <dbReference type="Proteomes" id="UP000547209"/>
    </source>
</evidence>
<evidence type="ECO:0000259" key="8">
    <source>
        <dbReference type="Pfam" id="PF01077"/>
    </source>
</evidence>
<organism evidence="10 11">
    <name type="scientific">Cohnella nanjingensis</name>
    <dbReference type="NCBI Taxonomy" id="1387779"/>
    <lineage>
        <taxon>Bacteria</taxon>
        <taxon>Bacillati</taxon>
        <taxon>Bacillota</taxon>
        <taxon>Bacilli</taxon>
        <taxon>Bacillales</taxon>
        <taxon>Paenibacillaceae</taxon>
        <taxon>Cohnella</taxon>
    </lineage>
</organism>
<dbReference type="GO" id="GO:0051539">
    <property type="term" value="F:4 iron, 4 sulfur cluster binding"/>
    <property type="evidence" value="ECO:0007669"/>
    <property type="project" value="UniProtKB-KW"/>
</dbReference>
<dbReference type="AlphaFoldDB" id="A0A7X0VFL8"/>
<evidence type="ECO:0000256" key="1">
    <source>
        <dbReference type="ARBA" id="ARBA00010429"/>
    </source>
</evidence>
<dbReference type="InterPro" id="IPR051329">
    <property type="entry name" value="NIR_SIR_4Fe-4S"/>
</dbReference>
<keyword evidence="6" id="KW-0408">Iron</keyword>
<protein>
    <submittedName>
        <fullName evidence="10">Nitrite/sulfite reductase</fullName>
    </submittedName>
</protein>
<dbReference type="SUPFAM" id="SSF56014">
    <property type="entry name" value="Nitrite and sulphite reductase 4Fe-4S domain-like"/>
    <property type="match status" value="2"/>
</dbReference>
<evidence type="ECO:0000256" key="3">
    <source>
        <dbReference type="ARBA" id="ARBA00022617"/>
    </source>
</evidence>
<feature type="domain" description="Nitrite/sulphite reductase 4Fe-4S" evidence="8">
    <location>
        <begin position="393"/>
        <end position="530"/>
    </location>
</feature>
<keyword evidence="5" id="KW-0560">Oxidoreductase</keyword>